<feature type="domain" description="Aminoglycoside phosphotransferase" evidence="1">
    <location>
        <begin position="35"/>
        <end position="247"/>
    </location>
</feature>
<gene>
    <name evidence="2" type="ORF">GCM10022222_09600</name>
</gene>
<dbReference type="EMBL" id="BAAAZN010000001">
    <property type="protein sequence ID" value="GAA3528639.1"/>
    <property type="molecule type" value="Genomic_DNA"/>
</dbReference>
<evidence type="ECO:0000259" key="1">
    <source>
        <dbReference type="Pfam" id="PF01636"/>
    </source>
</evidence>
<reference evidence="3" key="1">
    <citation type="journal article" date="2019" name="Int. J. Syst. Evol. Microbiol.">
        <title>The Global Catalogue of Microorganisms (GCM) 10K type strain sequencing project: providing services to taxonomists for standard genome sequencing and annotation.</title>
        <authorList>
            <consortium name="The Broad Institute Genomics Platform"/>
            <consortium name="The Broad Institute Genome Sequencing Center for Infectious Disease"/>
            <person name="Wu L."/>
            <person name="Ma J."/>
        </authorList>
    </citation>
    <scope>NUCLEOTIDE SEQUENCE [LARGE SCALE GENOMIC DNA]</scope>
    <source>
        <strain evidence="3">JCM 16898</strain>
    </source>
</reference>
<comment type="caution">
    <text evidence="2">The sequence shown here is derived from an EMBL/GenBank/DDBJ whole genome shotgun (WGS) entry which is preliminary data.</text>
</comment>
<name>A0ABP6V5W0_9PSEU</name>
<organism evidence="2 3">
    <name type="scientific">Amycolatopsis ultiminotia</name>
    <dbReference type="NCBI Taxonomy" id="543629"/>
    <lineage>
        <taxon>Bacteria</taxon>
        <taxon>Bacillati</taxon>
        <taxon>Actinomycetota</taxon>
        <taxon>Actinomycetes</taxon>
        <taxon>Pseudonocardiales</taxon>
        <taxon>Pseudonocardiaceae</taxon>
        <taxon>Amycolatopsis</taxon>
    </lineage>
</organism>
<dbReference type="InterPro" id="IPR041726">
    <property type="entry name" value="ACAD10_11_N"/>
</dbReference>
<dbReference type="RefSeq" id="WP_344855635.1">
    <property type="nucleotide sequence ID" value="NZ_BAAAZN010000001.1"/>
</dbReference>
<dbReference type="InterPro" id="IPR052898">
    <property type="entry name" value="ACAD10-like"/>
</dbReference>
<dbReference type="InterPro" id="IPR011009">
    <property type="entry name" value="Kinase-like_dom_sf"/>
</dbReference>
<dbReference type="CDD" id="cd05154">
    <property type="entry name" value="ACAD10_11_N-like"/>
    <property type="match status" value="1"/>
</dbReference>
<proteinExistence type="predicted"/>
<dbReference type="InterPro" id="IPR002575">
    <property type="entry name" value="Aminoglycoside_PTrfase"/>
</dbReference>
<evidence type="ECO:0000313" key="3">
    <source>
        <dbReference type="Proteomes" id="UP001500689"/>
    </source>
</evidence>
<accession>A0ABP6V5W0</accession>
<dbReference type="SUPFAM" id="SSF56112">
    <property type="entry name" value="Protein kinase-like (PK-like)"/>
    <property type="match status" value="1"/>
</dbReference>
<evidence type="ECO:0000313" key="2">
    <source>
        <dbReference type="EMBL" id="GAA3528639.1"/>
    </source>
</evidence>
<sequence>MVSESPPGITLPVLEQFLRSAAPGLLSGPLKAGLLSGGRSNLTYLLTDGRRRWVLRRPPLGHVLATAHDMDREYRVLAALHPTDVPVPRPLVSAGPDVLGAPFYVMEFADGLVLREPAQLAEFATRSKDLAVELADVLARLHSLDPAAVGLGDLGRPAGYLMRQLRRWDKQLAASRTRDLPELVRLGERLGRAVPGGQSPAIVHGDYRLDNVVVSPDTGRVTGVLDWEMATLGDPLTDLASMVMWWDGMSRLDSPVAAVPGETPGFAGSELLIDRYAESGRDLTELSWYLGFACYKIAVIFEGIHFRAGQGLTVGAGFDRLGALVPALAERGHAALAAR</sequence>
<dbReference type="Pfam" id="PF01636">
    <property type="entry name" value="APH"/>
    <property type="match status" value="1"/>
</dbReference>
<dbReference type="PANTHER" id="PTHR47829">
    <property type="entry name" value="HYDROLASE, PUTATIVE (AFU_ORTHOLOGUE AFUA_1G12880)-RELATED"/>
    <property type="match status" value="1"/>
</dbReference>
<keyword evidence="3" id="KW-1185">Reference proteome</keyword>
<protein>
    <submittedName>
        <fullName evidence="2">Phosphotransferase family protein</fullName>
    </submittedName>
</protein>
<dbReference type="PANTHER" id="PTHR47829:SF1">
    <property type="entry name" value="HAD FAMILY PHOSPHATASE"/>
    <property type="match status" value="1"/>
</dbReference>
<dbReference type="Gene3D" id="3.30.200.20">
    <property type="entry name" value="Phosphorylase Kinase, domain 1"/>
    <property type="match status" value="1"/>
</dbReference>
<dbReference type="Proteomes" id="UP001500689">
    <property type="component" value="Unassembled WGS sequence"/>
</dbReference>
<dbReference type="Gene3D" id="3.90.1200.10">
    <property type="match status" value="1"/>
</dbReference>